<dbReference type="InterPro" id="IPR002901">
    <property type="entry name" value="MGlyc_endo_b_GlcNAc-like_dom"/>
</dbReference>
<accession>A0ABW5BF93</accession>
<dbReference type="EMBL" id="JBHUII010000001">
    <property type="protein sequence ID" value="MFD2204777.1"/>
    <property type="molecule type" value="Genomic_DNA"/>
</dbReference>
<protein>
    <submittedName>
        <fullName evidence="3">Glucosaminidase domain-containing protein</fullName>
    </submittedName>
</protein>
<dbReference type="Pfam" id="PF01832">
    <property type="entry name" value="Glucosaminidase"/>
    <property type="match status" value="1"/>
</dbReference>
<reference evidence="4" key="1">
    <citation type="journal article" date="2019" name="Int. J. Syst. Evol. Microbiol.">
        <title>The Global Catalogue of Microorganisms (GCM) 10K type strain sequencing project: providing services to taxonomists for standard genome sequencing and annotation.</title>
        <authorList>
            <consortium name="The Broad Institute Genomics Platform"/>
            <consortium name="The Broad Institute Genome Sequencing Center for Infectious Disease"/>
            <person name="Wu L."/>
            <person name="Ma J."/>
        </authorList>
    </citation>
    <scope>NUCLEOTIDE SEQUENCE [LARGE SCALE GENOMIC DNA]</scope>
    <source>
        <strain evidence="4">CGMCC 4.7192</strain>
    </source>
</reference>
<evidence type="ECO:0000313" key="4">
    <source>
        <dbReference type="Proteomes" id="UP001597294"/>
    </source>
</evidence>
<evidence type="ECO:0000259" key="2">
    <source>
        <dbReference type="Pfam" id="PF01832"/>
    </source>
</evidence>
<keyword evidence="4" id="KW-1185">Reference proteome</keyword>
<feature type="domain" description="Mannosyl-glycoprotein endo-beta-N-acetylglucosamidase-like" evidence="2">
    <location>
        <begin position="172"/>
        <end position="300"/>
    </location>
</feature>
<comment type="caution">
    <text evidence="3">The sequence shown here is derived from an EMBL/GenBank/DDBJ whole genome shotgun (WGS) entry which is preliminary data.</text>
</comment>
<name>A0ABW5BF93_9PROT</name>
<dbReference type="InterPro" id="IPR053195">
    <property type="entry name" value="Bax-like"/>
</dbReference>
<dbReference type="Proteomes" id="UP001597294">
    <property type="component" value="Unassembled WGS sequence"/>
</dbReference>
<dbReference type="Gene3D" id="1.10.530.10">
    <property type="match status" value="1"/>
</dbReference>
<dbReference type="RefSeq" id="WP_380248694.1">
    <property type="nucleotide sequence ID" value="NZ_JBHUII010000001.1"/>
</dbReference>
<dbReference type="PANTHER" id="PTHR40572">
    <property type="entry name" value="PROTEIN BAX"/>
    <property type="match status" value="1"/>
</dbReference>
<evidence type="ECO:0000313" key="3">
    <source>
        <dbReference type="EMBL" id="MFD2204777.1"/>
    </source>
</evidence>
<sequence>MISRQSGKGNTIGLCAQISVWALMIVLPIYLAYQLIPQDNHSLGRDLIRQPAGQLITAKSRTALKALFDRQDYLLSEVRRQKKSVPRLFLKKLPNDLNEEKNIGLKKSLFIRAVLPLILRVNERIVADRARVLAISKNLNEGKPVKKDEIVWLTMLSEKYGFSYNDPKKLLVRLDVIPVSLALAQSIQESGWGTSRFARQGNALFGQRTWSSESVGMLPEAIEEDAGFKVKSFSKLYDSIQAYAHNLNTNNSYQYFRARRATLRGNQNLNGYALTGALLAYSEEAEDYISAIQVVIKSNRLQDFDGVRLSDDRADQRS</sequence>
<keyword evidence="1" id="KW-1133">Transmembrane helix</keyword>
<evidence type="ECO:0000256" key="1">
    <source>
        <dbReference type="SAM" id="Phobius"/>
    </source>
</evidence>
<organism evidence="3 4">
    <name type="scientific">Kiloniella antarctica</name>
    <dbReference type="NCBI Taxonomy" id="1550907"/>
    <lineage>
        <taxon>Bacteria</taxon>
        <taxon>Pseudomonadati</taxon>
        <taxon>Pseudomonadota</taxon>
        <taxon>Alphaproteobacteria</taxon>
        <taxon>Rhodospirillales</taxon>
        <taxon>Kiloniellaceae</taxon>
        <taxon>Kiloniella</taxon>
    </lineage>
</organism>
<keyword evidence="1" id="KW-0472">Membrane</keyword>
<feature type="transmembrane region" description="Helical" evidence="1">
    <location>
        <begin position="12"/>
        <end position="33"/>
    </location>
</feature>
<proteinExistence type="predicted"/>
<dbReference type="PANTHER" id="PTHR40572:SF1">
    <property type="entry name" value="PROTEIN BAX"/>
    <property type="match status" value="1"/>
</dbReference>
<keyword evidence="1" id="KW-0812">Transmembrane</keyword>
<gene>
    <name evidence="3" type="ORF">ACFSKO_04115</name>
</gene>